<dbReference type="InterPro" id="IPR013949">
    <property type="entry name" value="Utp6"/>
</dbReference>
<dbReference type="PANTHER" id="PTHR23271:SF1">
    <property type="entry name" value="U3 SMALL NUCLEOLAR RNA-ASSOCIATED PROTEIN 6 HOMOLOG"/>
    <property type="match status" value="1"/>
</dbReference>
<name>A0AAD4N2R8_9BILA</name>
<evidence type="ECO:0000256" key="3">
    <source>
        <dbReference type="ARBA" id="ARBA00022552"/>
    </source>
</evidence>
<dbReference type="SUPFAM" id="SSF48452">
    <property type="entry name" value="TPR-like"/>
    <property type="match status" value="2"/>
</dbReference>
<feature type="domain" description="U3 small nucleolar RNA-associated protein 6 N-terminal" evidence="6">
    <location>
        <begin position="9"/>
        <end position="86"/>
    </location>
</feature>
<dbReference type="EMBL" id="JAKKPZ010000031">
    <property type="protein sequence ID" value="KAI1709362.1"/>
    <property type="molecule type" value="Genomic_DNA"/>
</dbReference>
<feature type="domain" description="U3 small nucleolar RNA-associated protein 6 homolog C-terminal" evidence="7">
    <location>
        <begin position="364"/>
        <end position="445"/>
    </location>
</feature>
<organism evidence="8 9">
    <name type="scientific">Ditylenchus destructor</name>
    <dbReference type="NCBI Taxonomy" id="166010"/>
    <lineage>
        <taxon>Eukaryota</taxon>
        <taxon>Metazoa</taxon>
        <taxon>Ecdysozoa</taxon>
        <taxon>Nematoda</taxon>
        <taxon>Chromadorea</taxon>
        <taxon>Rhabditida</taxon>
        <taxon>Tylenchina</taxon>
        <taxon>Tylenchomorpha</taxon>
        <taxon>Sphaerularioidea</taxon>
        <taxon>Anguinidae</taxon>
        <taxon>Anguininae</taxon>
        <taxon>Ditylenchus</taxon>
    </lineage>
</organism>
<comment type="similarity">
    <text evidence="2">Belongs to the UTP6 family.</text>
</comment>
<dbReference type="SMART" id="SM00386">
    <property type="entry name" value="HAT"/>
    <property type="match status" value="4"/>
</dbReference>
<evidence type="ECO:0000256" key="1">
    <source>
        <dbReference type="ARBA" id="ARBA00004604"/>
    </source>
</evidence>
<dbReference type="Pfam" id="PF08640">
    <property type="entry name" value="U3_assoc_6"/>
    <property type="match status" value="1"/>
</dbReference>
<keyword evidence="5" id="KW-0539">Nucleus</keyword>
<dbReference type="Gene3D" id="1.25.40.10">
    <property type="entry name" value="Tetratricopeptide repeat domain"/>
    <property type="match status" value="2"/>
</dbReference>
<dbReference type="GO" id="GO:0034388">
    <property type="term" value="C:Pwp2p-containing subcomplex of 90S preribosome"/>
    <property type="evidence" value="ECO:0007669"/>
    <property type="project" value="TreeGrafter"/>
</dbReference>
<dbReference type="GO" id="GO:0030515">
    <property type="term" value="F:snoRNA binding"/>
    <property type="evidence" value="ECO:0007669"/>
    <property type="project" value="InterPro"/>
</dbReference>
<dbReference type="InterPro" id="IPR011990">
    <property type="entry name" value="TPR-like_helical_dom_sf"/>
</dbReference>
<keyword evidence="4" id="KW-0677">Repeat</keyword>
<comment type="caution">
    <text evidence="8">The sequence shown here is derived from an EMBL/GenBank/DDBJ whole genome shotgun (WGS) entry which is preliminary data.</text>
</comment>
<dbReference type="Proteomes" id="UP001201812">
    <property type="component" value="Unassembled WGS sequence"/>
</dbReference>
<dbReference type="AlphaFoldDB" id="A0AAD4N2R8"/>
<evidence type="ECO:0000256" key="5">
    <source>
        <dbReference type="ARBA" id="ARBA00023242"/>
    </source>
</evidence>
<dbReference type="InterPro" id="IPR056907">
    <property type="entry name" value="UTP6_C"/>
</dbReference>
<comment type="subcellular location">
    <subcellularLocation>
        <location evidence="1">Nucleus</location>
        <location evidence="1">Nucleolus</location>
    </subcellularLocation>
</comment>
<evidence type="ECO:0000256" key="2">
    <source>
        <dbReference type="ARBA" id="ARBA00010734"/>
    </source>
</evidence>
<evidence type="ECO:0000313" key="8">
    <source>
        <dbReference type="EMBL" id="KAI1709362.1"/>
    </source>
</evidence>
<evidence type="ECO:0000256" key="4">
    <source>
        <dbReference type="ARBA" id="ARBA00022737"/>
    </source>
</evidence>
<evidence type="ECO:0000313" key="9">
    <source>
        <dbReference type="Proteomes" id="UP001201812"/>
    </source>
</evidence>
<reference evidence="8" key="1">
    <citation type="submission" date="2022-01" db="EMBL/GenBank/DDBJ databases">
        <title>Genome Sequence Resource for Two Populations of Ditylenchus destructor, the Migratory Endoparasitic Phytonematode.</title>
        <authorList>
            <person name="Zhang H."/>
            <person name="Lin R."/>
            <person name="Xie B."/>
        </authorList>
    </citation>
    <scope>NUCLEOTIDE SEQUENCE</scope>
    <source>
        <strain evidence="8">BazhouSP</strain>
    </source>
</reference>
<gene>
    <name evidence="8" type="ORF">DdX_11438</name>
</gene>
<keyword evidence="3" id="KW-0698">rRNA processing</keyword>
<dbReference type="GO" id="GO:0000462">
    <property type="term" value="P:maturation of SSU-rRNA from tricistronic rRNA transcript (SSU-rRNA, 5.8S rRNA, LSU-rRNA)"/>
    <property type="evidence" value="ECO:0007669"/>
    <property type="project" value="InterPro"/>
</dbReference>
<sequence>MAEFVEINLEKLLPVFENIQAIELLPSDELNDIITEFRQHEYRIAKPRKTPEDFQAYATFISNTLERIESQRKHLKMFDDKYHKIDLPLKYKCAFTYRCCSERYKKLEYFRQEIDYARSAKILGVCSQAYTRLLQMHSYDPRLHEEAARFEFFENKSADNSRTIFQMALRKYPKDVDLWVALFDMEINYVKYLLERKKKLIGEGKNQQKARKRKREVPEVIEAPNDDVLMMKLAEIVCTQALTTVPEEKRPELVRKFLNAAKTSCVTLPEGLEKTLIDAKEKYGEDNGAVPEPHVTENVEKAQNSDQGIEFWMELIDRALDAGSMGKVEKIFQKAFVRAPASVAAELKAIRLNILSEANPNDPQIYRDAYKKMSSMLPTSISLHFKLIELEEKQTTPNRKLIESAFENAIVEFGQESVDCWIKYLQFLLKTSPERVGSVNARAQVNLSPELLEDFSEEWIKLSMS</sequence>
<accession>A0AAD4N2R8</accession>
<keyword evidence="9" id="KW-1185">Reference proteome</keyword>
<dbReference type="InterPro" id="IPR055347">
    <property type="entry name" value="UTP6_N"/>
</dbReference>
<dbReference type="InterPro" id="IPR003107">
    <property type="entry name" value="HAT"/>
</dbReference>
<evidence type="ECO:0000259" key="7">
    <source>
        <dbReference type="Pfam" id="PF24892"/>
    </source>
</evidence>
<dbReference type="GO" id="GO:0032040">
    <property type="term" value="C:small-subunit processome"/>
    <property type="evidence" value="ECO:0007669"/>
    <property type="project" value="TreeGrafter"/>
</dbReference>
<dbReference type="Pfam" id="PF24892">
    <property type="entry name" value="UTP6_C"/>
    <property type="match status" value="1"/>
</dbReference>
<proteinExistence type="inferred from homology"/>
<dbReference type="PANTHER" id="PTHR23271">
    <property type="entry name" value="HEPATOCELLULAR CARCINOMA-ASSOCIATED ANTIGEN 66"/>
    <property type="match status" value="1"/>
</dbReference>
<evidence type="ECO:0000259" key="6">
    <source>
        <dbReference type="Pfam" id="PF08640"/>
    </source>
</evidence>
<protein>
    <submittedName>
        <fullName evidence="8">U3 small nucleolar RNA-associated protein 6 domain-containing protein</fullName>
    </submittedName>
</protein>